<dbReference type="SUPFAM" id="SSF47616">
    <property type="entry name" value="GST C-terminal domain-like"/>
    <property type="match status" value="1"/>
</dbReference>
<reference evidence="2 3" key="1">
    <citation type="submission" date="2015-07" db="EMBL/GenBank/DDBJ databases">
        <title>Genome analysis of myxobacterium Chondromyces crocatus Cm c5 reveals a high potential for natural compound synthesis and the genetic basis for the loss of fruiting body formation.</title>
        <authorList>
            <person name="Zaburannyi N."/>
            <person name="Bunk B."/>
            <person name="Maier J."/>
            <person name="Overmann J."/>
            <person name="Mueller R."/>
        </authorList>
    </citation>
    <scope>NUCLEOTIDE SEQUENCE [LARGE SCALE GENOMIC DNA]</scope>
    <source>
        <strain evidence="2 3">Cm c5</strain>
    </source>
</reference>
<keyword evidence="3" id="KW-1185">Reference proteome</keyword>
<dbReference type="InterPro" id="IPR054416">
    <property type="entry name" value="GST_UstS-like_C"/>
</dbReference>
<name>A0A0K1ESV4_CHOCO</name>
<dbReference type="STRING" id="52.CMC5_079280"/>
<evidence type="ECO:0000313" key="2">
    <source>
        <dbReference type="EMBL" id="AKT43693.1"/>
    </source>
</evidence>
<dbReference type="AlphaFoldDB" id="A0A0K1ESV4"/>
<proteinExistence type="predicted"/>
<dbReference type="EMBL" id="CP012159">
    <property type="protein sequence ID" value="AKT43693.1"/>
    <property type="molecule type" value="Genomic_DNA"/>
</dbReference>
<sequence length="125" mass="14201">MRRRRPVFDHTLPEDRDDFRASREKRFGTTLEALHERREAQRGAARERFAPLRLTLTVLKQPFLSGHEAGYADFMVAGALLWAASVATMPLLEANDPVVGWFERVRDLCGGAGRTSPTHDIVQRE</sequence>
<dbReference type="RefSeq" id="WP_425394846.1">
    <property type="nucleotide sequence ID" value="NZ_CP012159.1"/>
</dbReference>
<evidence type="ECO:0000259" key="1">
    <source>
        <dbReference type="Pfam" id="PF22041"/>
    </source>
</evidence>
<gene>
    <name evidence="2" type="ORF">CMC5_079280</name>
</gene>
<accession>A0A0K1ESV4</accession>
<dbReference type="InterPro" id="IPR036282">
    <property type="entry name" value="Glutathione-S-Trfase_C_sf"/>
</dbReference>
<protein>
    <recommendedName>
        <fullName evidence="1">Glutathione S-transferase UstS-like C-terminal domain-containing protein</fullName>
    </recommendedName>
</protein>
<dbReference type="Gene3D" id="1.20.1050.10">
    <property type="match status" value="1"/>
</dbReference>
<dbReference type="Pfam" id="PF22041">
    <property type="entry name" value="GST_C_7"/>
    <property type="match status" value="1"/>
</dbReference>
<feature type="domain" description="Glutathione S-transferase UstS-like C-terminal" evidence="1">
    <location>
        <begin position="8"/>
        <end position="88"/>
    </location>
</feature>
<organism evidence="2 3">
    <name type="scientific">Chondromyces crocatus</name>
    <dbReference type="NCBI Taxonomy" id="52"/>
    <lineage>
        <taxon>Bacteria</taxon>
        <taxon>Pseudomonadati</taxon>
        <taxon>Myxococcota</taxon>
        <taxon>Polyangia</taxon>
        <taxon>Polyangiales</taxon>
        <taxon>Polyangiaceae</taxon>
        <taxon>Chondromyces</taxon>
    </lineage>
</organism>
<dbReference type="Proteomes" id="UP000067626">
    <property type="component" value="Chromosome"/>
</dbReference>
<evidence type="ECO:0000313" key="3">
    <source>
        <dbReference type="Proteomes" id="UP000067626"/>
    </source>
</evidence>
<dbReference type="KEGG" id="ccro:CMC5_079280"/>